<keyword evidence="3" id="KW-1185">Reference proteome</keyword>
<feature type="non-terminal residue" evidence="2">
    <location>
        <position position="1"/>
    </location>
</feature>
<proteinExistence type="predicted"/>
<accession>A0AAN4ZQP0</accession>
<evidence type="ECO:0000256" key="1">
    <source>
        <dbReference type="SAM" id="MobiDB-lite"/>
    </source>
</evidence>
<feature type="compositionally biased region" description="Basic and acidic residues" evidence="1">
    <location>
        <begin position="108"/>
        <end position="121"/>
    </location>
</feature>
<name>A0AAN4ZQP0_9BILA</name>
<dbReference type="EMBL" id="BTRK01000003">
    <property type="protein sequence ID" value="GMR43619.1"/>
    <property type="molecule type" value="Genomic_DNA"/>
</dbReference>
<comment type="caution">
    <text evidence="2">The sequence shown here is derived from an EMBL/GenBank/DDBJ whole genome shotgun (WGS) entry which is preliminary data.</text>
</comment>
<gene>
    <name evidence="2" type="ORF">PMAYCL1PPCAC_13814</name>
</gene>
<feature type="region of interest" description="Disordered" evidence="1">
    <location>
        <begin position="1"/>
        <end position="121"/>
    </location>
</feature>
<evidence type="ECO:0000313" key="2">
    <source>
        <dbReference type="EMBL" id="GMR43619.1"/>
    </source>
</evidence>
<protein>
    <submittedName>
        <fullName evidence="2">Uncharacterized protein</fullName>
    </submittedName>
</protein>
<feature type="compositionally biased region" description="Basic and acidic residues" evidence="1">
    <location>
        <begin position="30"/>
        <end position="50"/>
    </location>
</feature>
<feature type="non-terminal residue" evidence="2">
    <location>
        <position position="121"/>
    </location>
</feature>
<dbReference type="AlphaFoldDB" id="A0AAN4ZQP0"/>
<sequence>DKFKNEHSDDFSGIKHAENVDDFETTNEIKPVEVKRKPDEDFTDHQHEDPVAEPLIENQPKENSRPQAYSPYPEEDDEEKEEDQEDTSKSGEPEKAQQEDLFASPDRLIARLKEDKKMNVK</sequence>
<feature type="compositionally biased region" description="Acidic residues" evidence="1">
    <location>
        <begin position="73"/>
        <end position="85"/>
    </location>
</feature>
<dbReference type="Proteomes" id="UP001328107">
    <property type="component" value="Unassembled WGS sequence"/>
</dbReference>
<evidence type="ECO:0000313" key="3">
    <source>
        <dbReference type="Proteomes" id="UP001328107"/>
    </source>
</evidence>
<feature type="compositionally biased region" description="Basic and acidic residues" evidence="1">
    <location>
        <begin position="1"/>
        <end position="19"/>
    </location>
</feature>
<feature type="compositionally biased region" description="Basic and acidic residues" evidence="1">
    <location>
        <begin position="86"/>
        <end position="98"/>
    </location>
</feature>
<organism evidence="2 3">
    <name type="scientific">Pristionchus mayeri</name>
    <dbReference type="NCBI Taxonomy" id="1317129"/>
    <lineage>
        <taxon>Eukaryota</taxon>
        <taxon>Metazoa</taxon>
        <taxon>Ecdysozoa</taxon>
        <taxon>Nematoda</taxon>
        <taxon>Chromadorea</taxon>
        <taxon>Rhabditida</taxon>
        <taxon>Rhabditina</taxon>
        <taxon>Diplogasteromorpha</taxon>
        <taxon>Diplogasteroidea</taxon>
        <taxon>Neodiplogasteridae</taxon>
        <taxon>Pristionchus</taxon>
    </lineage>
</organism>
<reference evidence="3" key="1">
    <citation type="submission" date="2022-10" db="EMBL/GenBank/DDBJ databases">
        <title>Genome assembly of Pristionchus species.</title>
        <authorList>
            <person name="Yoshida K."/>
            <person name="Sommer R.J."/>
        </authorList>
    </citation>
    <scope>NUCLEOTIDE SEQUENCE [LARGE SCALE GENOMIC DNA]</scope>
    <source>
        <strain evidence="3">RS5460</strain>
    </source>
</reference>